<evidence type="ECO:0000256" key="5">
    <source>
        <dbReference type="SAM" id="SignalP"/>
    </source>
</evidence>
<dbReference type="SMART" id="SM00912">
    <property type="entry name" value="Haemagg_act"/>
    <property type="match status" value="1"/>
</dbReference>
<dbReference type="InterPro" id="IPR011050">
    <property type="entry name" value="Pectin_lyase_fold/virulence"/>
</dbReference>
<dbReference type="EMBL" id="QPIX01000013">
    <property type="protein sequence ID" value="RCW20642.1"/>
    <property type="molecule type" value="Genomic_DNA"/>
</dbReference>
<feature type="region of interest" description="Disordered" evidence="4">
    <location>
        <begin position="1419"/>
        <end position="1438"/>
    </location>
</feature>
<dbReference type="SUPFAM" id="SSF51126">
    <property type="entry name" value="Pectin lyase-like"/>
    <property type="match status" value="1"/>
</dbReference>
<evidence type="ECO:0000256" key="3">
    <source>
        <dbReference type="ARBA" id="ARBA00022729"/>
    </source>
</evidence>
<evidence type="ECO:0000259" key="6">
    <source>
        <dbReference type="SMART" id="SM00912"/>
    </source>
</evidence>
<keyword evidence="3 5" id="KW-0732">Signal</keyword>
<evidence type="ECO:0000313" key="7">
    <source>
        <dbReference type="EMBL" id="RCW20642.1"/>
    </source>
</evidence>
<keyword evidence="2" id="KW-0964">Secreted</keyword>
<evidence type="ECO:0000256" key="4">
    <source>
        <dbReference type="SAM" id="MobiDB-lite"/>
    </source>
</evidence>
<dbReference type="PANTHER" id="PTHR12338:SF8">
    <property type="entry name" value="HEME_HEMOPEXIN-BINDING PROTEIN"/>
    <property type="match status" value="1"/>
</dbReference>
<organism evidence="7 8">
    <name type="scientific">Ciceribacter lividus</name>
    <dbReference type="NCBI Taxonomy" id="1197950"/>
    <lineage>
        <taxon>Bacteria</taxon>
        <taxon>Pseudomonadati</taxon>
        <taxon>Pseudomonadota</taxon>
        <taxon>Alphaproteobacteria</taxon>
        <taxon>Hyphomicrobiales</taxon>
        <taxon>Rhizobiaceae</taxon>
        <taxon>Ciceribacter</taxon>
    </lineage>
</organism>
<dbReference type="NCBIfam" id="TIGR01901">
    <property type="entry name" value="adhes_NPXG"/>
    <property type="match status" value="1"/>
</dbReference>
<comment type="caution">
    <text evidence="7">The sequence shown here is derived from an EMBL/GenBank/DDBJ whole genome shotgun (WGS) entry which is preliminary data.</text>
</comment>
<evidence type="ECO:0000313" key="8">
    <source>
        <dbReference type="Proteomes" id="UP000252582"/>
    </source>
</evidence>
<proteinExistence type="predicted"/>
<dbReference type="InterPro" id="IPR008638">
    <property type="entry name" value="FhaB/CdiA-like_TPS"/>
</dbReference>
<dbReference type="Pfam" id="PF05860">
    <property type="entry name" value="TPS"/>
    <property type="match status" value="1"/>
</dbReference>
<dbReference type="Pfam" id="PF18676">
    <property type="entry name" value="MBG_2"/>
    <property type="match status" value="2"/>
</dbReference>
<dbReference type="RefSeq" id="WP_114364906.1">
    <property type="nucleotide sequence ID" value="NZ_QPIX01000013.1"/>
</dbReference>
<accession>A0A6I7HK93</accession>
<reference evidence="7 8" key="1">
    <citation type="submission" date="2018-07" db="EMBL/GenBank/DDBJ databases">
        <title>Genomic Encyclopedia of Type Strains, Phase IV (KMG-IV): sequencing the most valuable type-strain genomes for metagenomic binning, comparative biology and taxonomic classification.</title>
        <authorList>
            <person name="Goeker M."/>
        </authorList>
    </citation>
    <scope>NUCLEOTIDE SEQUENCE [LARGE SCALE GENOMIC DNA]</scope>
    <source>
        <strain evidence="7 8">DSM 25528</strain>
    </source>
</reference>
<name>A0A6I7HK93_9HYPH</name>
<feature type="domain" description="Filamentous haemagglutinin FhaB/tRNA nuclease CdiA-like TPS" evidence="6">
    <location>
        <begin position="37"/>
        <end position="150"/>
    </location>
</feature>
<dbReference type="Gene3D" id="2.160.20.110">
    <property type="match status" value="4"/>
</dbReference>
<dbReference type="InterPro" id="IPR041286">
    <property type="entry name" value="MBG_2"/>
</dbReference>
<gene>
    <name evidence="7" type="ORF">DFR48_11396</name>
</gene>
<feature type="signal peptide" evidence="5">
    <location>
        <begin position="1"/>
        <end position="36"/>
    </location>
</feature>
<dbReference type="InterPro" id="IPR050909">
    <property type="entry name" value="Bact_Autotransporter_VF"/>
</dbReference>
<dbReference type="InterPro" id="IPR011493">
    <property type="entry name" value="GLUG"/>
</dbReference>
<dbReference type="Gene3D" id="2.160.20.10">
    <property type="entry name" value="Single-stranded right-handed beta-helix, Pectin lyase-like"/>
    <property type="match status" value="1"/>
</dbReference>
<dbReference type="Proteomes" id="UP000252582">
    <property type="component" value="Unassembled WGS sequence"/>
</dbReference>
<protein>
    <submittedName>
        <fullName evidence="7">Filamentous hemagglutinin family protein</fullName>
    </submittedName>
</protein>
<feature type="compositionally biased region" description="Low complexity" evidence="4">
    <location>
        <begin position="1425"/>
        <end position="1438"/>
    </location>
</feature>
<dbReference type="GO" id="GO:0005576">
    <property type="term" value="C:extracellular region"/>
    <property type="evidence" value="ECO:0007669"/>
    <property type="project" value="UniProtKB-SubCell"/>
</dbReference>
<evidence type="ECO:0000256" key="2">
    <source>
        <dbReference type="ARBA" id="ARBA00022525"/>
    </source>
</evidence>
<dbReference type="InterPro" id="IPR012334">
    <property type="entry name" value="Pectin_lyas_fold"/>
</dbReference>
<feature type="chain" id="PRO_5026221185" evidence="5">
    <location>
        <begin position="37"/>
        <end position="1709"/>
    </location>
</feature>
<dbReference type="Pfam" id="PF07581">
    <property type="entry name" value="Glug"/>
    <property type="match status" value="6"/>
</dbReference>
<sequence>MYCHENVCDFAKHKARLAGALLASTALAVNPLAAFAGDVLPTGGTVAAGSVNASTSGTTMTVTQSSDQAIVNWNGFSIGQGYTVNFVQPDSSSAILNRVTGSTTSTIAGSLTANGQVYLINPNGIAITSTGSVKVGGGFVASTLDISDEDFLNGNLKFQGDGASAGVSNEGVITIGRGGYAALLGGTVKNSGTIAVPVGKVGLGSGEQATLDLSGDGFLQVAVPTADGAESDGALVENSGSISASGGLVVMKVATAKSAARQAINMSGVVEADSVSGSDGEIVIGGGDGGTVKVSGKVTAKSSTGKGGKIKVTGKAIKLASAEIDASGATGGGSINIGGLKHGADGLQTAETASLDANTVIRADATQSGNGGNVVVWSDLLTTYNGTISAVGAGTGTGGDAEVSGKATLVYTGYTNLYGPGGYGTLLLDPYNITISSGTASNSSGTTATGNDSVINVSTLTNALASANVEITTNSGGSQTGNITVASDISWSAGTTLTLTAANNIYVNANITATGASAGLVLTYGGSDYSIASGSSITLSGASASLAINGQAYTLIHSMMALDAIDNGLSGYYALAEDLDVTATYYSVLVGTGPDPFTGTFAGLGNTISNLTISASGTNNVGLFGSSTGTIRDIGLVNASITGASYVGALVGYNNSGTISNSYASGGVSGVGAVGGLVGYNNSGTISNSYVTGSVTGAGSNIGGLAGRSTGTISYSYSSANVTGNQYEYNDPDLGAVTQGSMYVGGLVGDNRGVLSYSYATGSVTANGGTAIGGLAGQNLGNAISYSYASGSVTGTNTVGGLVGYNYLATVNYSYATGSVTGTGTVGGLVGGTYGAISYSYATGSVSGSSNFGGLIGLWQAGTLTALYWDTDTSGTTTGIGLGSTTGYTGLTSAQARVASNYSGWDFSTVWYQTGDMRPILRSEAATAVNGVITVSNLHQLALMGTDLTASYQLTADLDASITASTATSSGIWGATGWQSVGDNSTAFSGTFDGNGHTITGLTINASSTDDVGLFGVSSGTITNIGLVNVDVAGRSYVGGLTGGNAGTISNAYVTGSVSGSGTGEFVGGLVGYGSGPSTVSTSYSTANVSGGAAVGGLMGLNRGGISNSYSTGSVTGSGFGVGGLLGYSDGGTINNSYATGSVNSSNFYVGGLVGYSIGTVSNSYATGSVNGGSNYVGGLLGSSIGTVSNSYATGSVSGSYQVGGLIGYSSGGTISNSYATGSVTGTGNTVGGLLGYSDGSSISNSYATGSVHGSYHVGGLVGYSSNGVIGYSYATGSVSGISYVGGLIGSNNGTGTLTALYWDTDRSGTTTGVGLGSATGVTGLTTSQFQNTDGFYTLASAAGWDFENVWAPPSDGYYPELYAMSTVAWVSDVAASSTYGDSTATVGSVTSHGGPSSYVWGRAGDSLTLTGGTYAVSSNTSAGSHSSRLTTSTSSATSTNGLSYRVIYYGGANNLTVAQRAITVAANAASSTYGNTASLTYSVTSGSLVNGDSLSGSLASTGASSTANVGTYSVTQGTLDNSNYAITYVGNTLTVGQRAITVAADNVTITDGDRASLTWQLTSGSLVNGDSLSGSLASDGTSGGVGTYSITQGTLAASGNYALTYAAGILTVNAASGGGGTTIVPSTPLAGTFGQSSSPFGFSGAGSTGLGGTSGVAQIVSYSGGSQGSAGQSSGSGSSGSVMTVEDPELSGAVCQLGDGSAVACSVN</sequence>
<evidence type="ECO:0000256" key="1">
    <source>
        <dbReference type="ARBA" id="ARBA00004613"/>
    </source>
</evidence>
<comment type="subcellular location">
    <subcellularLocation>
        <location evidence="1">Secreted</location>
    </subcellularLocation>
</comment>
<dbReference type="PANTHER" id="PTHR12338">
    <property type="entry name" value="AUTOTRANSPORTER"/>
    <property type="match status" value="1"/>
</dbReference>
<keyword evidence="8" id="KW-1185">Reference proteome</keyword>